<feature type="region of interest" description="Disordered" evidence="1">
    <location>
        <begin position="22"/>
        <end position="49"/>
    </location>
</feature>
<protein>
    <submittedName>
        <fullName evidence="2">Uncharacterized protein</fullName>
    </submittedName>
</protein>
<evidence type="ECO:0000313" key="2">
    <source>
        <dbReference type="EMBL" id="KGA93587.1"/>
    </source>
</evidence>
<dbReference type="PATRIC" id="fig|178606.4.peg.1798"/>
<sequence length="49" mass="5685">MNIGRVKEFHWTLLRCTRVLGHPRSLQEEGPPKRESPSKSFSLSPFFLS</sequence>
<dbReference type="EMBL" id="JPGK01000006">
    <property type="protein sequence ID" value="KGA93587.1"/>
    <property type="molecule type" value="Genomic_DNA"/>
</dbReference>
<dbReference type="Proteomes" id="UP000029452">
    <property type="component" value="Unassembled WGS sequence"/>
</dbReference>
<proteinExistence type="predicted"/>
<reference evidence="2 3" key="1">
    <citation type="submission" date="2014-06" db="EMBL/GenBank/DDBJ databases">
        <title>Draft genome sequence of iron oxidizing acidophile Leptospirillum ferriphilum DSM14647.</title>
        <authorList>
            <person name="Cardenas J.P."/>
            <person name="Lazcano M."/>
            <person name="Ossandon F.J."/>
            <person name="Corbett M."/>
            <person name="Holmes D.S."/>
            <person name="Watkin E."/>
        </authorList>
    </citation>
    <scope>NUCLEOTIDE SEQUENCE [LARGE SCALE GENOMIC DNA]</scope>
    <source>
        <strain evidence="2 3">DSM 14647</strain>
    </source>
</reference>
<feature type="compositionally biased region" description="Basic and acidic residues" evidence="1">
    <location>
        <begin position="25"/>
        <end position="37"/>
    </location>
</feature>
<name>A0A094WD70_9BACT</name>
<accession>A0A094WD70</accession>
<dbReference type="AlphaFoldDB" id="A0A094WD70"/>
<evidence type="ECO:0000313" key="3">
    <source>
        <dbReference type="Proteomes" id="UP000029452"/>
    </source>
</evidence>
<evidence type="ECO:0000256" key="1">
    <source>
        <dbReference type="SAM" id="MobiDB-lite"/>
    </source>
</evidence>
<comment type="caution">
    <text evidence="2">The sequence shown here is derived from an EMBL/GenBank/DDBJ whole genome shotgun (WGS) entry which is preliminary data.</text>
</comment>
<gene>
    <name evidence="2" type="ORF">LptCag_0200</name>
</gene>
<feature type="compositionally biased region" description="Low complexity" evidence="1">
    <location>
        <begin position="38"/>
        <end position="49"/>
    </location>
</feature>
<organism evidence="2 3">
    <name type="scientific">Leptospirillum ferriphilum</name>
    <dbReference type="NCBI Taxonomy" id="178606"/>
    <lineage>
        <taxon>Bacteria</taxon>
        <taxon>Pseudomonadati</taxon>
        <taxon>Nitrospirota</taxon>
        <taxon>Nitrospiria</taxon>
        <taxon>Nitrospirales</taxon>
        <taxon>Nitrospiraceae</taxon>
        <taxon>Leptospirillum</taxon>
    </lineage>
</organism>